<keyword evidence="1" id="KW-0645">Protease</keyword>
<feature type="chain" id="PRO_5028995873" description="Isoaspartyl peptidase" evidence="8">
    <location>
        <begin position="20"/>
        <end position="325"/>
    </location>
</feature>
<keyword evidence="10" id="KW-1185">Reference proteome</keyword>
<dbReference type="FunFam" id="3.60.20.30:FF:000001">
    <property type="entry name" value="Isoaspartyl peptidase/L-asparaginase"/>
    <property type="match status" value="1"/>
</dbReference>
<dbReference type="PANTHER" id="PTHR10188">
    <property type="entry name" value="L-ASPARAGINASE"/>
    <property type="match status" value="1"/>
</dbReference>
<dbReference type="InterPro" id="IPR000246">
    <property type="entry name" value="Peptidase_T2"/>
</dbReference>
<evidence type="ECO:0000313" key="9">
    <source>
        <dbReference type="EMBL" id="QMW23134.1"/>
    </source>
</evidence>
<evidence type="ECO:0000256" key="1">
    <source>
        <dbReference type="ARBA" id="ARBA00022670"/>
    </source>
</evidence>
<dbReference type="PANTHER" id="PTHR10188:SF6">
    <property type="entry name" value="N(4)-(BETA-N-ACETYLGLUCOSAMINYL)-L-ASPARAGINASE"/>
    <property type="match status" value="1"/>
</dbReference>
<dbReference type="InterPro" id="IPR029055">
    <property type="entry name" value="Ntn_hydrolases_N"/>
</dbReference>
<feature type="binding site" evidence="6">
    <location>
        <begin position="241"/>
        <end position="244"/>
    </location>
    <ligand>
        <name>substrate</name>
    </ligand>
</feature>
<reference evidence="9 10" key="1">
    <citation type="submission" date="2020-07" db="EMBL/GenBank/DDBJ databases">
        <title>Complete genome sequence for Sandaracinobacter sp. M6.</title>
        <authorList>
            <person name="Tang Y."/>
            <person name="Liu Q."/>
            <person name="Guo Z."/>
            <person name="Lei P."/>
            <person name="Huang B."/>
        </authorList>
    </citation>
    <scope>NUCLEOTIDE SEQUENCE [LARGE SCALE GENOMIC DNA]</scope>
    <source>
        <strain evidence="9 10">M6</strain>
    </source>
</reference>
<keyword evidence="8" id="KW-0732">Signal</keyword>
<evidence type="ECO:0000256" key="4">
    <source>
        <dbReference type="ARBA" id="ARBA00069124"/>
    </source>
</evidence>
<feature type="signal peptide" evidence="8">
    <location>
        <begin position="1"/>
        <end position="19"/>
    </location>
</feature>
<dbReference type="CDD" id="cd04701">
    <property type="entry name" value="Asparaginase_2"/>
    <property type="match status" value="1"/>
</dbReference>
<sequence>MRLMLLAALAAAFAMPVEAAPDWTLVVHGGAGVITRAEMTPARDKAIRAALNRALDAGQAVLAGGGQALDAVEAAVRVLEDDPNFNAGRGAALTSAGTAELDAAIMDGATRKAGTVTGVTTTKNPIRAARAVMETTPHVMLAGAPADAVAAKAGADQVANGYFITAERQKMLDDMRKSASVFDVRLKYGTVGAVARDRAGNLAAATSTGGLTGKMPGRVGDAPIIGGGTVADNRACAVSGTGSGEMFIRARVAAQICDRIRFGGEKLKPAMDAALAEVKAYGGDGGVIAIDAAGVNGWSFNSDGMYRARVTSDGARQVRIHGDEE</sequence>
<evidence type="ECO:0000256" key="5">
    <source>
        <dbReference type="PIRSR" id="PIRSR600246-1"/>
    </source>
</evidence>
<feature type="site" description="Cleavage; by autolysis" evidence="7">
    <location>
        <begin position="189"/>
        <end position="190"/>
    </location>
</feature>
<keyword evidence="2" id="KW-0378">Hydrolase</keyword>
<evidence type="ECO:0000256" key="3">
    <source>
        <dbReference type="ARBA" id="ARBA00022813"/>
    </source>
</evidence>
<dbReference type="Pfam" id="PF01112">
    <property type="entry name" value="Asparaginase_2"/>
    <property type="match status" value="1"/>
</dbReference>
<evidence type="ECO:0000256" key="6">
    <source>
        <dbReference type="PIRSR" id="PIRSR600246-2"/>
    </source>
</evidence>
<dbReference type="GO" id="GO:0016811">
    <property type="term" value="F:hydrolase activity, acting on carbon-nitrogen (but not peptide) bonds, in linear amides"/>
    <property type="evidence" value="ECO:0007669"/>
    <property type="project" value="UniProtKB-ARBA"/>
</dbReference>
<evidence type="ECO:0000256" key="2">
    <source>
        <dbReference type="ARBA" id="ARBA00022801"/>
    </source>
</evidence>
<dbReference type="SUPFAM" id="SSF56235">
    <property type="entry name" value="N-terminal nucleophile aminohydrolases (Ntn hydrolases)"/>
    <property type="match status" value="1"/>
</dbReference>
<proteinExistence type="predicted"/>
<dbReference type="Gene3D" id="3.60.20.30">
    <property type="entry name" value="(Glycosyl)asparaginase"/>
    <property type="match status" value="1"/>
</dbReference>
<feature type="active site" description="Nucleophile" evidence="5">
    <location>
        <position position="190"/>
    </location>
</feature>
<dbReference type="GO" id="GO:0008233">
    <property type="term" value="F:peptidase activity"/>
    <property type="evidence" value="ECO:0007669"/>
    <property type="project" value="UniProtKB-KW"/>
</dbReference>
<organism evidence="9 10">
    <name type="scientific">Sandaracinobacteroides saxicola</name>
    <dbReference type="NCBI Taxonomy" id="2759707"/>
    <lineage>
        <taxon>Bacteria</taxon>
        <taxon>Pseudomonadati</taxon>
        <taxon>Pseudomonadota</taxon>
        <taxon>Alphaproteobacteria</taxon>
        <taxon>Sphingomonadales</taxon>
        <taxon>Sphingosinicellaceae</taxon>
        <taxon>Sandaracinobacteroides</taxon>
    </lineage>
</organism>
<dbReference type="Proteomes" id="UP000515292">
    <property type="component" value="Chromosome"/>
</dbReference>
<evidence type="ECO:0000313" key="10">
    <source>
        <dbReference type="Proteomes" id="UP000515292"/>
    </source>
</evidence>
<feature type="binding site" evidence="6">
    <location>
        <begin position="218"/>
        <end position="221"/>
    </location>
    <ligand>
        <name>substrate</name>
    </ligand>
</feature>
<dbReference type="KEGG" id="sand:H3309_01055"/>
<protein>
    <recommendedName>
        <fullName evidence="4">Isoaspartyl peptidase</fullName>
    </recommendedName>
</protein>
<name>A0A7G5IIE2_9SPHN</name>
<evidence type="ECO:0000256" key="7">
    <source>
        <dbReference type="PIRSR" id="PIRSR600246-3"/>
    </source>
</evidence>
<dbReference type="GO" id="GO:0006508">
    <property type="term" value="P:proteolysis"/>
    <property type="evidence" value="ECO:0007669"/>
    <property type="project" value="UniProtKB-KW"/>
</dbReference>
<keyword evidence="3" id="KW-0068">Autocatalytic cleavage</keyword>
<evidence type="ECO:0000256" key="8">
    <source>
        <dbReference type="SAM" id="SignalP"/>
    </source>
</evidence>
<dbReference type="AlphaFoldDB" id="A0A7G5IIE2"/>
<gene>
    <name evidence="9" type="ORF">H3309_01055</name>
</gene>
<accession>A0A7G5IIE2</accession>
<dbReference type="EMBL" id="CP059851">
    <property type="protein sequence ID" value="QMW23134.1"/>
    <property type="molecule type" value="Genomic_DNA"/>
</dbReference>